<evidence type="ECO:0000313" key="2">
    <source>
        <dbReference type="EMBL" id="MBA2932916.1"/>
    </source>
</evidence>
<accession>A0A838L3Y4</accession>
<name>A0A838L3Y4_9SPHN</name>
<dbReference type="Pfam" id="PF01738">
    <property type="entry name" value="DLH"/>
    <property type="match status" value="1"/>
</dbReference>
<evidence type="ECO:0000259" key="1">
    <source>
        <dbReference type="Pfam" id="PF01738"/>
    </source>
</evidence>
<dbReference type="EMBL" id="JACEIB010000001">
    <property type="protein sequence ID" value="MBA2932916.1"/>
    <property type="molecule type" value="Genomic_DNA"/>
</dbReference>
<dbReference type="Gene3D" id="3.40.50.1820">
    <property type="entry name" value="alpha/beta hydrolase"/>
    <property type="match status" value="1"/>
</dbReference>
<dbReference type="InterPro" id="IPR029058">
    <property type="entry name" value="AB_hydrolase_fold"/>
</dbReference>
<comment type="caution">
    <text evidence="2">The sequence shown here is derived from an EMBL/GenBank/DDBJ whole genome shotgun (WGS) entry which is preliminary data.</text>
</comment>
<dbReference type="InterPro" id="IPR051049">
    <property type="entry name" value="Dienelactone_hydrolase-like"/>
</dbReference>
<dbReference type="PANTHER" id="PTHR46623:SF10">
    <property type="entry name" value="CARBOXYMETHYLENEBUTENOLIDASE HOMOLOG"/>
    <property type="match status" value="1"/>
</dbReference>
<dbReference type="GO" id="GO:0016787">
    <property type="term" value="F:hydrolase activity"/>
    <property type="evidence" value="ECO:0007669"/>
    <property type="project" value="UniProtKB-KW"/>
</dbReference>
<feature type="domain" description="Dienelactone hydrolase" evidence="1">
    <location>
        <begin position="18"/>
        <end position="243"/>
    </location>
</feature>
<gene>
    <name evidence="2" type="ORF">HZF05_02285</name>
</gene>
<dbReference type="RefSeq" id="WP_160364990.1">
    <property type="nucleotide sequence ID" value="NZ_JACEIB010000001.1"/>
</dbReference>
<evidence type="ECO:0000313" key="3">
    <source>
        <dbReference type="Proteomes" id="UP000570166"/>
    </source>
</evidence>
<proteinExistence type="predicted"/>
<dbReference type="SUPFAM" id="SSF53474">
    <property type="entry name" value="alpha/beta-Hydrolases"/>
    <property type="match status" value="1"/>
</dbReference>
<dbReference type="Proteomes" id="UP000570166">
    <property type="component" value="Unassembled WGS sequence"/>
</dbReference>
<dbReference type="AlphaFoldDB" id="A0A838L3Y4"/>
<keyword evidence="2" id="KW-0378">Hydrolase</keyword>
<keyword evidence="3" id="KW-1185">Reference proteome</keyword>
<dbReference type="InterPro" id="IPR002925">
    <property type="entry name" value="Dienelactn_hydro"/>
</dbReference>
<protein>
    <submittedName>
        <fullName evidence="2">Dienelactone hydrolase family protein</fullName>
    </submittedName>
</protein>
<reference evidence="2 3" key="1">
    <citation type="submission" date="2020-07" db="EMBL/GenBank/DDBJ databases">
        <authorList>
            <person name="Sun Q."/>
        </authorList>
    </citation>
    <scope>NUCLEOTIDE SEQUENCE [LARGE SCALE GENOMIC DNA]</scope>
    <source>
        <strain evidence="2 3">CGMCC 1.13654</strain>
    </source>
</reference>
<dbReference type="PANTHER" id="PTHR46623">
    <property type="entry name" value="CARBOXYMETHYLENEBUTENOLIDASE-RELATED"/>
    <property type="match status" value="1"/>
</dbReference>
<sequence>MAYEEVSIRTADGDCPTHILTPEGEGPWPVVIIYMDAGGIRPTLIDIGRRLAENGYLAVVPDLFYRAGPYSLPTPKEMIASGDFMKYIAPLLATTNPEKAAKDTGYLLEYLAARGDAKAHTGTVGFCMGGGMAVVSAATYPDRIVAVASFHGGRLATDEPDSPHLSVPKIKAELYIAGADKDDHYPVEQHERLKQALDEAGVTYRAEIYEGALHGWMKPDFPVYDEAAAERGWKEMLDLFERTLG</sequence>
<organism evidence="2 3">
    <name type="scientific">Sphingomonas chungangi</name>
    <dbReference type="NCBI Taxonomy" id="2683589"/>
    <lineage>
        <taxon>Bacteria</taxon>
        <taxon>Pseudomonadati</taxon>
        <taxon>Pseudomonadota</taxon>
        <taxon>Alphaproteobacteria</taxon>
        <taxon>Sphingomonadales</taxon>
        <taxon>Sphingomonadaceae</taxon>
        <taxon>Sphingomonas</taxon>
    </lineage>
</organism>